<dbReference type="OrthoDB" id="5591786at2759"/>
<feature type="region of interest" description="Disordered" evidence="2">
    <location>
        <begin position="308"/>
        <end position="498"/>
    </location>
</feature>
<organism evidence="3 4">
    <name type="scientific">Linnemannia elongata AG-77</name>
    <dbReference type="NCBI Taxonomy" id="1314771"/>
    <lineage>
        <taxon>Eukaryota</taxon>
        <taxon>Fungi</taxon>
        <taxon>Fungi incertae sedis</taxon>
        <taxon>Mucoromycota</taxon>
        <taxon>Mortierellomycotina</taxon>
        <taxon>Mortierellomycetes</taxon>
        <taxon>Mortierellales</taxon>
        <taxon>Mortierellaceae</taxon>
        <taxon>Linnemannia</taxon>
    </lineage>
</organism>
<dbReference type="InterPro" id="IPR015943">
    <property type="entry name" value="WD40/YVTN_repeat-like_dom_sf"/>
</dbReference>
<dbReference type="InterPro" id="IPR036322">
    <property type="entry name" value="WD40_repeat_dom_sf"/>
</dbReference>
<feature type="compositionally biased region" description="Basic and acidic residues" evidence="2">
    <location>
        <begin position="788"/>
        <end position="806"/>
    </location>
</feature>
<dbReference type="PROSITE" id="PS50082">
    <property type="entry name" value="WD_REPEATS_2"/>
    <property type="match status" value="1"/>
</dbReference>
<feature type="region of interest" description="Disordered" evidence="2">
    <location>
        <begin position="761"/>
        <end position="806"/>
    </location>
</feature>
<keyword evidence="4" id="KW-1185">Reference proteome</keyword>
<accession>A0A197K849</accession>
<evidence type="ECO:0000256" key="2">
    <source>
        <dbReference type="SAM" id="MobiDB-lite"/>
    </source>
</evidence>
<reference evidence="3 4" key="1">
    <citation type="submission" date="2016-05" db="EMBL/GenBank/DDBJ databases">
        <title>Genome sequencing reveals origins of a unique bacterial endosymbiosis in the earliest lineages of terrestrial Fungi.</title>
        <authorList>
            <consortium name="DOE Joint Genome Institute"/>
            <person name="Uehling J."/>
            <person name="Gryganskyi A."/>
            <person name="Hameed K."/>
            <person name="Tschaplinski T."/>
            <person name="Misztal P."/>
            <person name="Wu S."/>
            <person name="Desiro A."/>
            <person name="Vande Pol N."/>
            <person name="Du Z.-Y."/>
            <person name="Zienkiewicz A."/>
            <person name="Zienkiewicz K."/>
            <person name="Morin E."/>
            <person name="Tisserant E."/>
            <person name="Splivallo R."/>
            <person name="Hainaut M."/>
            <person name="Henrissat B."/>
            <person name="Ohm R."/>
            <person name="Kuo A."/>
            <person name="Yan J."/>
            <person name="Lipzen A."/>
            <person name="Nolan M."/>
            <person name="Labutti K."/>
            <person name="Barry K."/>
            <person name="Goldstein A."/>
            <person name="Labbe J."/>
            <person name="Schadt C."/>
            <person name="Tuskan G."/>
            <person name="Grigoriev I."/>
            <person name="Martin F."/>
            <person name="Vilgalys R."/>
            <person name="Bonito G."/>
        </authorList>
    </citation>
    <scope>NUCLEOTIDE SEQUENCE [LARGE SCALE GENOMIC DNA]</scope>
    <source>
        <strain evidence="3 4">AG-77</strain>
    </source>
</reference>
<dbReference type="SMART" id="SM00320">
    <property type="entry name" value="WD40"/>
    <property type="match status" value="2"/>
</dbReference>
<feature type="compositionally biased region" description="Basic and acidic residues" evidence="2">
    <location>
        <begin position="453"/>
        <end position="463"/>
    </location>
</feature>
<protein>
    <submittedName>
        <fullName evidence="3">Uncharacterized protein</fullName>
    </submittedName>
</protein>
<feature type="compositionally biased region" description="Polar residues" evidence="2">
    <location>
        <begin position="370"/>
        <end position="408"/>
    </location>
</feature>
<keyword evidence="1" id="KW-0853">WD repeat</keyword>
<dbReference type="EMBL" id="KV442023">
    <property type="protein sequence ID" value="OAQ32876.1"/>
    <property type="molecule type" value="Genomic_DNA"/>
</dbReference>
<dbReference type="Gene3D" id="2.130.10.10">
    <property type="entry name" value="YVTN repeat-like/Quinoprotein amine dehydrogenase"/>
    <property type="match status" value="1"/>
</dbReference>
<dbReference type="PROSITE" id="PS50294">
    <property type="entry name" value="WD_REPEATS_REGION"/>
    <property type="match status" value="1"/>
</dbReference>
<feature type="compositionally biased region" description="Acidic residues" evidence="2">
    <location>
        <begin position="349"/>
        <end position="369"/>
    </location>
</feature>
<sequence length="895" mass="98361">MGVYRPLVVTALLEGGPLQESNSVATMRMNLLASSRDDPRVLFVVNDDTILVYRFSTLTPSALPTLVDRISDPRSNDEGQSIDRTINAMQVGYLGTEEVLVTANDAGEVCVWFTNNLQRTPLLLSVTESAWGIAIHTERRLIAISTNAHAVTVFHCGTNSRISPRHYSSQSTSTPLTATEDPTTSQQILSGHGHNIPCVTFSSCGHFVATASVDRTCRTWRLSDGQQIQQKALGPLWGWGVRFVPEESWMTITRTEYRRIPKDHLRPGKHPGLNVRDSPYLTATFSQRRLPPGRDLRMIRTRWYAGPIHEDRAPRRGHSEGGTSRSRSTGQDAQENEETDDRDAALFGMDDDEDEWEDTSSSDMDEQDGQGEQSDASQQHQPLTRSATDRQNAGSGSSTNQSHATISRPSVPRLTSVEVSVDTGDDGDNEGTGVDTEDAAGTAGESSRSASRPGRERKLERRSLLSLKALETQHSRDQGESSSEQEQTSCEVPETPSEAAPELIHVEPNAEEEFQPVTTSTFRNKGAFTNLVRVTPFQRVKTSTGSPTPPVLPPTPPPEFPEELLLCATARNIYLLGRHPLAPDVAQDQGPTPSAPMPYATEVTSITLLGDEDEDGDEEMALTGDAAISGGWYEEHEDDESDDSSMGHHHHHHGHDDSDDSDSSDESGNDDDTSSHSHHGSDIASLHTITVARSAATRADGRRYHHLEHFDRLIVMELIPELSILVAASQKGTITIFRLLRVLDDPSTATTVTTAGAPISSDSTATTATARAAAQDMALHRDKRHKGKETLNKDTDRPKSKNQGKDKTITIKGVNFVLFPEMYLPRLEPPPLPLYGVSVVPLQRSKPSSRKGNMTAGMPTSFILHIMYMDSQLFSYELRLRKDRDDPVRLANIFV</sequence>
<feature type="region of interest" description="Disordered" evidence="2">
    <location>
        <begin position="635"/>
        <end position="685"/>
    </location>
</feature>
<evidence type="ECO:0000313" key="3">
    <source>
        <dbReference type="EMBL" id="OAQ32876.1"/>
    </source>
</evidence>
<name>A0A197K849_9FUNG</name>
<feature type="compositionally biased region" description="Low complexity" evidence="2">
    <location>
        <begin position="764"/>
        <end position="774"/>
    </location>
</feature>
<dbReference type="InterPro" id="IPR014839">
    <property type="entry name" value="Crt10"/>
</dbReference>
<dbReference type="Proteomes" id="UP000078512">
    <property type="component" value="Unassembled WGS sequence"/>
</dbReference>
<dbReference type="InterPro" id="IPR001680">
    <property type="entry name" value="WD40_rpt"/>
</dbReference>
<dbReference type="AlphaFoldDB" id="A0A197K849"/>
<feature type="compositionally biased region" description="Basic and acidic residues" evidence="2">
    <location>
        <begin position="308"/>
        <end position="319"/>
    </location>
</feature>
<feature type="region of interest" description="Disordered" evidence="2">
    <location>
        <begin position="163"/>
        <end position="187"/>
    </location>
</feature>
<gene>
    <name evidence="3" type="ORF">K457DRAFT_134973</name>
</gene>
<evidence type="ECO:0000313" key="4">
    <source>
        <dbReference type="Proteomes" id="UP000078512"/>
    </source>
</evidence>
<proteinExistence type="predicted"/>
<feature type="compositionally biased region" description="Acidic residues" evidence="2">
    <location>
        <begin position="657"/>
        <end position="672"/>
    </location>
</feature>
<dbReference type="Pfam" id="PF08728">
    <property type="entry name" value="CRT10"/>
    <property type="match status" value="1"/>
</dbReference>
<feature type="compositionally biased region" description="Low complexity" evidence="2">
    <location>
        <begin position="321"/>
        <end position="330"/>
    </location>
</feature>
<feature type="repeat" description="WD" evidence="1">
    <location>
        <begin position="189"/>
        <end position="230"/>
    </location>
</feature>
<dbReference type="SUPFAM" id="SSF50978">
    <property type="entry name" value="WD40 repeat-like"/>
    <property type="match status" value="1"/>
</dbReference>
<evidence type="ECO:0000256" key="1">
    <source>
        <dbReference type="PROSITE-ProRule" id="PRU00221"/>
    </source>
</evidence>
<dbReference type="STRING" id="1314771.A0A197K849"/>